<feature type="region of interest" description="Disordered" evidence="12">
    <location>
        <begin position="638"/>
        <end position="660"/>
    </location>
</feature>
<evidence type="ECO:0000256" key="4">
    <source>
        <dbReference type="ARBA" id="ARBA00022490"/>
    </source>
</evidence>
<organism evidence="14 15">
    <name type="scientific">Sclerotinia sclerotiorum (strain ATCC 18683 / 1980 / Ss-1)</name>
    <name type="common">White mold</name>
    <name type="synonym">Whetzelinia sclerotiorum</name>
    <dbReference type="NCBI Taxonomy" id="665079"/>
    <lineage>
        <taxon>Eukaryota</taxon>
        <taxon>Fungi</taxon>
        <taxon>Dikarya</taxon>
        <taxon>Ascomycota</taxon>
        <taxon>Pezizomycotina</taxon>
        <taxon>Leotiomycetes</taxon>
        <taxon>Helotiales</taxon>
        <taxon>Sclerotiniaceae</taxon>
        <taxon>Sclerotinia</taxon>
    </lineage>
</organism>
<feature type="compositionally biased region" description="Polar residues" evidence="12">
    <location>
        <begin position="482"/>
        <end position="502"/>
    </location>
</feature>
<evidence type="ECO:0000256" key="9">
    <source>
        <dbReference type="ARBA" id="ARBA00023242"/>
    </source>
</evidence>
<feature type="compositionally biased region" description="Basic residues" evidence="12">
    <location>
        <begin position="590"/>
        <end position="601"/>
    </location>
</feature>
<dbReference type="GO" id="GO:0003723">
    <property type="term" value="F:RNA binding"/>
    <property type="evidence" value="ECO:0007669"/>
    <property type="project" value="UniProtKB-UniRule"/>
</dbReference>
<evidence type="ECO:0000256" key="2">
    <source>
        <dbReference type="ARBA" id="ARBA00004496"/>
    </source>
</evidence>
<feature type="compositionally biased region" description="Basic and acidic residues" evidence="12">
    <location>
        <begin position="12"/>
        <end position="22"/>
    </location>
</feature>
<keyword evidence="6" id="KW-0489">Methyltransferase</keyword>
<comment type="similarity">
    <text evidence="10">Belongs to the methyltransferase superfamily. METTL18 family.</text>
</comment>
<feature type="compositionally biased region" description="Acidic residues" evidence="12">
    <location>
        <begin position="70"/>
        <end position="126"/>
    </location>
</feature>
<dbReference type="SUPFAM" id="SSF54928">
    <property type="entry name" value="RNA-binding domain, RBD"/>
    <property type="match status" value="2"/>
</dbReference>
<feature type="region of interest" description="Disordered" evidence="12">
    <location>
        <begin position="45"/>
        <end position="249"/>
    </location>
</feature>
<dbReference type="InterPro" id="IPR000504">
    <property type="entry name" value="RRM_dom"/>
</dbReference>
<proteinExistence type="inferred from homology"/>
<evidence type="ECO:0000313" key="15">
    <source>
        <dbReference type="Proteomes" id="UP000177798"/>
    </source>
</evidence>
<dbReference type="PROSITE" id="PS50102">
    <property type="entry name" value="RRM"/>
    <property type="match status" value="1"/>
</dbReference>
<dbReference type="GO" id="GO:0005634">
    <property type="term" value="C:nucleus"/>
    <property type="evidence" value="ECO:0007669"/>
    <property type="project" value="UniProtKB-SubCell"/>
</dbReference>
<keyword evidence="9" id="KW-0539">Nucleus</keyword>
<keyword evidence="8" id="KW-0949">S-adenosyl-L-methionine</keyword>
<dbReference type="EC" id="2.1.1.85" evidence="3"/>
<dbReference type="Proteomes" id="UP000177798">
    <property type="component" value="Chromosome 1"/>
</dbReference>
<dbReference type="GO" id="GO:0005737">
    <property type="term" value="C:cytoplasm"/>
    <property type="evidence" value="ECO:0007669"/>
    <property type="project" value="UniProtKB-SubCell"/>
</dbReference>
<keyword evidence="4" id="KW-0963">Cytoplasm</keyword>
<evidence type="ECO:0000256" key="10">
    <source>
        <dbReference type="ARBA" id="ARBA00038126"/>
    </source>
</evidence>
<evidence type="ECO:0000256" key="8">
    <source>
        <dbReference type="ARBA" id="ARBA00022691"/>
    </source>
</evidence>
<dbReference type="GO" id="GO:0042254">
    <property type="term" value="P:ribosome biogenesis"/>
    <property type="evidence" value="ECO:0007669"/>
    <property type="project" value="UniProtKB-KW"/>
</dbReference>
<dbReference type="GO" id="GO:0032259">
    <property type="term" value="P:methylation"/>
    <property type="evidence" value="ECO:0007669"/>
    <property type="project" value="UniProtKB-KW"/>
</dbReference>
<dbReference type="GO" id="GO:0018064">
    <property type="term" value="F:protein-L-histidine N-tele-methyltransferase activity"/>
    <property type="evidence" value="ECO:0007669"/>
    <property type="project" value="UniProtKB-EC"/>
</dbReference>
<dbReference type="AlphaFoldDB" id="A0A1D9PT59"/>
<dbReference type="PANTHER" id="PTHR14614">
    <property type="entry name" value="HEPATOCELLULAR CARCINOMA-ASSOCIATED ANTIGEN"/>
    <property type="match status" value="1"/>
</dbReference>
<accession>A0A1D9PT59</accession>
<dbReference type="InterPro" id="IPR012677">
    <property type="entry name" value="Nucleotide-bd_a/b_plait_sf"/>
</dbReference>
<dbReference type="PANTHER" id="PTHR14614:SF39">
    <property type="entry name" value="HISTIDINE PROTEIN METHYLTRANSFERASE 1 HOMOLOG"/>
    <property type="match status" value="1"/>
</dbReference>
<evidence type="ECO:0000256" key="7">
    <source>
        <dbReference type="ARBA" id="ARBA00022679"/>
    </source>
</evidence>
<evidence type="ECO:0000256" key="6">
    <source>
        <dbReference type="ARBA" id="ARBA00022603"/>
    </source>
</evidence>
<gene>
    <name evidence="14" type="ORF">sscle_01g006810</name>
</gene>
<dbReference type="VEuPathDB" id="FungiDB:sscle_01g006810"/>
<keyword evidence="5" id="KW-0690">Ribosome biogenesis</keyword>
<dbReference type="Gene3D" id="3.40.50.150">
    <property type="entry name" value="Vaccinia Virus protein VP39"/>
    <property type="match status" value="1"/>
</dbReference>
<feature type="region of interest" description="Disordered" evidence="12">
    <location>
        <begin position="527"/>
        <end position="558"/>
    </location>
</feature>
<comment type="subcellular location">
    <subcellularLocation>
        <location evidence="2">Cytoplasm</location>
    </subcellularLocation>
    <subcellularLocation>
        <location evidence="1">Nucleus</location>
    </subcellularLocation>
</comment>
<dbReference type="SMART" id="SM00360">
    <property type="entry name" value="RRM"/>
    <property type="match status" value="2"/>
</dbReference>
<feature type="region of interest" description="Disordered" evidence="12">
    <location>
        <begin position="1"/>
        <end position="29"/>
    </location>
</feature>
<dbReference type="Gene3D" id="3.30.70.330">
    <property type="match status" value="2"/>
</dbReference>
<feature type="region of interest" description="Disordered" evidence="12">
    <location>
        <begin position="479"/>
        <end position="513"/>
    </location>
</feature>
<dbReference type="InterPro" id="IPR019410">
    <property type="entry name" value="Methyltransf_16"/>
</dbReference>
<dbReference type="EMBL" id="CP017814">
    <property type="protein sequence ID" value="APA05911.1"/>
    <property type="molecule type" value="Genomic_DNA"/>
</dbReference>
<feature type="compositionally biased region" description="Acidic residues" evidence="12">
    <location>
        <begin position="193"/>
        <end position="218"/>
    </location>
</feature>
<feature type="domain" description="RRM" evidence="13">
    <location>
        <begin position="378"/>
        <end position="479"/>
    </location>
</feature>
<dbReference type="InterPro" id="IPR035979">
    <property type="entry name" value="RBD_domain_sf"/>
</dbReference>
<sequence>MGKRSRNDSSNGEEKTNSKESAGKSFLTENKAVDPTLALLFASSAGPVQAPPKLRYQEAPPAPRRNVEMQEVETSEGSDDVEDDEDLEMDENDDDLSSIDGDLEDAEISGLSAEDESSNEVDDETPELDKFIKAKNDKPERKRKRKNDEPDLEGKYLQKLAREEEKEEEERQAERRLKRQKLAKEQNPVVEGGMEEGDSDEEMEDAESDDEAEAESDAEGSGSEAKGSKRKTPSDVPLHESLVPDKDATELEKASRTIFLGNVASSTISSKADKKILMSHLSSFINDLPPPPSGKPSHKLESLRFRSTAYATAALPKKAAFAKKDIMTATTKSTNAYAVYSTAFAAREAVKKLNGTMVLNRHLRVDGVAHPAKTDHRRCVFVGNLGFVDDESLLEQDGENSRKRSKIPSDVEEGLWRQFGKAGEVESVRVIRDEKTRVGKGFAYVQFKDANAVEAALLFNEKKYPPMLPRVLRVVRAKAQHKQVSSRPTARQPKSSKSSQIYNPKVDPNQASLQGRATKLLGKAGGAKFKKTGANDTTLGTRGDKQASGSEEAKSGMAGIKAPESFVFEGYRASASKGKPKDLKLGGKGGGKKKSKPRTRSSNRGAEWKKRGSKKQHLKMSGFNFSFAGDDIEIDSTQDVSPSVSNHAAETGTLAPRKSSGAFPVAGQPLLPPSYHALEDLLKTLPSQIAYSTLIVKLDSCKEIGIPRRELWDVRTQLMAEDEGNGEGLLGLGNDDVKTGVYEGGFKSWESSVDLVKVLSGRTAVGEGRRRVLELGCGTALPSLAVFQWFLGNETSSASGLELGLADYNPTVLQLVTLPNILLSWAQVTRPESWEAEGELDIDETLISEFISALNSRNINLSFFSGAWSQDFVTLVTDKLHLSCENTIIIGAETIYSPVALKAFAETLMALLELSTGPNKTALIGAKKVYFGVGGSIEDFIEDVVSKGALVEQIREESDGVRRAVIEVRKAG</sequence>
<dbReference type="InterPro" id="IPR029063">
    <property type="entry name" value="SAM-dependent_MTases_sf"/>
</dbReference>
<evidence type="ECO:0000256" key="1">
    <source>
        <dbReference type="ARBA" id="ARBA00004123"/>
    </source>
</evidence>
<keyword evidence="7" id="KW-0808">Transferase</keyword>
<keyword evidence="11" id="KW-0694">RNA-binding</keyword>
<evidence type="ECO:0000313" key="14">
    <source>
        <dbReference type="EMBL" id="APA05911.1"/>
    </source>
</evidence>
<evidence type="ECO:0000256" key="3">
    <source>
        <dbReference type="ARBA" id="ARBA00012533"/>
    </source>
</evidence>
<evidence type="ECO:0000256" key="5">
    <source>
        <dbReference type="ARBA" id="ARBA00022517"/>
    </source>
</evidence>
<evidence type="ECO:0000256" key="11">
    <source>
        <dbReference type="PROSITE-ProRule" id="PRU00176"/>
    </source>
</evidence>
<reference evidence="15" key="1">
    <citation type="journal article" date="2017" name="Genome Biol. Evol.">
        <title>The complete genome sequence of the phytopathogenic fungus Sclerotinia sclerotiorum reveals insights into the genome architecture of broad host range pathogens.</title>
        <authorList>
            <person name="Derbyshire M."/>
            <person name="Denton-Giles M."/>
            <person name="Hegedus D."/>
            <person name="Seifbarghy S."/>
            <person name="Rollins J."/>
            <person name="van Kan J."/>
            <person name="Seidl M.F."/>
            <person name="Faino L."/>
            <person name="Mbengue M."/>
            <person name="Navaud O."/>
            <person name="Raffaele S."/>
            <person name="Hammond-Kosack K."/>
            <person name="Heard S."/>
            <person name="Oliver R."/>
        </authorList>
    </citation>
    <scope>NUCLEOTIDE SEQUENCE [LARGE SCALE GENOMIC DNA]</scope>
    <source>
        <strain evidence="15">ATCC 18683 / 1980 / Ss-1</strain>
    </source>
</reference>
<feature type="compositionally biased region" description="Basic and acidic residues" evidence="12">
    <location>
        <begin position="127"/>
        <end position="164"/>
    </location>
</feature>
<feature type="compositionally biased region" description="Polar residues" evidence="12">
    <location>
        <begin position="638"/>
        <end position="648"/>
    </location>
</feature>
<name>A0A1D9PT59_SCLS1</name>
<evidence type="ECO:0000256" key="12">
    <source>
        <dbReference type="SAM" id="MobiDB-lite"/>
    </source>
</evidence>
<dbReference type="CDD" id="cd12670">
    <property type="entry name" value="RRM2_Nop12p_like"/>
    <property type="match status" value="1"/>
</dbReference>
<dbReference type="OrthoDB" id="442677at2759"/>
<dbReference type="InterPro" id="IPR047189">
    <property type="entry name" value="RRM2_Nop12p-like"/>
</dbReference>
<dbReference type="Pfam" id="PF00076">
    <property type="entry name" value="RRM_1"/>
    <property type="match status" value="1"/>
</dbReference>
<feature type="region of interest" description="Disordered" evidence="12">
    <location>
        <begin position="572"/>
        <end position="617"/>
    </location>
</feature>
<protein>
    <recommendedName>
        <fullName evidence="3">protein-histidine N-methyltransferase</fullName>
        <ecNumber evidence="3">2.1.1.85</ecNumber>
    </recommendedName>
</protein>
<evidence type="ECO:0000259" key="13">
    <source>
        <dbReference type="PROSITE" id="PS50102"/>
    </source>
</evidence>